<sequence>MRWLVDKPIWENQWPLPQYKLVTLCDLVQEQLDQGHLEPSTSPWNTPVFCIEKKSGKWRFLQDLRKVNAVVESMGMLQADTGVHWVPAKCVRPDLRPQKQNPANGQAGDRDQNERQQVDEPSSDDSDADDASIHSNGLSTSRD</sequence>
<feature type="region of interest" description="Disordered" evidence="1">
    <location>
        <begin position="90"/>
        <end position="143"/>
    </location>
</feature>
<evidence type="ECO:0000256" key="1">
    <source>
        <dbReference type="SAM" id="MobiDB-lite"/>
    </source>
</evidence>
<gene>
    <name evidence="2" type="ORF">HGM15179_019020</name>
</gene>
<dbReference type="Proteomes" id="UP000796761">
    <property type="component" value="Unassembled WGS sequence"/>
</dbReference>
<dbReference type="OrthoDB" id="9906959at2759"/>
<name>A0A8K1D8X8_9PASS</name>
<dbReference type="InterPro" id="IPR043502">
    <property type="entry name" value="DNA/RNA_pol_sf"/>
</dbReference>
<dbReference type="AlphaFoldDB" id="A0A8K1D8X8"/>
<dbReference type="SUPFAM" id="SSF56672">
    <property type="entry name" value="DNA/RNA polymerases"/>
    <property type="match status" value="1"/>
</dbReference>
<dbReference type="Gene3D" id="3.10.10.10">
    <property type="entry name" value="HIV Type 1 Reverse Transcriptase, subunit A, domain 1"/>
    <property type="match status" value="1"/>
</dbReference>
<organism evidence="2 3">
    <name type="scientific">Zosterops borbonicus</name>
    <dbReference type="NCBI Taxonomy" id="364589"/>
    <lineage>
        <taxon>Eukaryota</taxon>
        <taxon>Metazoa</taxon>
        <taxon>Chordata</taxon>
        <taxon>Craniata</taxon>
        <taxon>Vertebrata</taxon>
        <taxon>Euteleostomi</taxon>
        <taxon>Archelosauria</taxon>
        <taxon>Archosauria</taxon>
        <taxon>Dinosauria</taxon>
        <taxon>Saurischia</taxon>
        <taxon>Theropoda</taxon>
        <taxon>Coelurosauria</taxon>
        <taxon>Aves</taxon>
        <taxon>Neognathae</taxon>
        <taxon>Neoaves</taxon>
        <taxon>Telluraves</taxon>
        <taxon>Australaves</taxon>
        <taxon>Passeriformes</taxon>
        <taxon>Sylvioidea</taxon>
        <taxon>Zosteropidae</taxon>
        <taxon>Zosterops</taxon>
    </lineage>
</organism>
<protein>
    <submittedName>
        <fullName evidence="2">Uncharacterized protein</fullName>
    </submittedName>
</protein>
<feature type="compositionally biased region" description="Acidic residues" evidence="1">
    <location>
        <begin position="121"/>
        <end position="130"/>
    </location>
</feature>
<comment type="caution">
    <text evidence="2">The sequence shown here is derived from an EMBL/GenBank/DDBJ whole genome shotgun (WGS) entry which is preliminary data.</text>
</comment>
<accession>A0A8K1D8X8</accession>
<feature type="compositionally biased region" description="Basic and acidic residues" evidence="1">
    <location>
        <begin position="108"/>
        <end position="118"/>
    </location>
</feature>
<reference evidence="2" key="1">
    <citation type="submission" date="2019-04" db="EMBL/GenBank/DDBJ databases">
        <title>Genome assembly of Zosterops borbonicus 15179.</title>
        <authorList>
            <person name="Leroy T."/>
            <person name="Anselmetti Y."/>
            <person name="Tilak M.-K."/>
            <person name="Nabholz B."/>
        </authorList>
    </citation>
    <scope>NUCLEOTIDE SEQUENCE</scope>
    <source>
        <strain evidence="2">HGM_15179</strain>
        <tissue evidence="2">Muscle</tissue>
    </source>
</reference>
<evidence type="ECO:0000313" key="2">
    <source>
        <dbReference type="EMBL" id="TRZ08084.1"/>
    </source>
</evidence>
<feature type="compositionally biased region" description="Polar residues" evidence="1">
    <location>
        <begin position="133"/>
        <end position="143"/>
    </location>
</feature>
<dbReference type="EMBL" id="SWJQ01001494">
    <property type="protein sequence ID" value="TRZ08084.1"/>
    <property type="molecule type" value="Genomic_DNA"/>
</dbReference>
<keyword evidence="3" id="KW-1185">Reference proteome</keyword>
<proteinExistence type="predicted"/>
<evidence type="ECO:0000313" key="3">
    <source>
        <dbReference type="Proteomes" id="UP000796761"/>
    </source>
</evidence>